<dbReference type="InterPro" id="IPR001129">
    <property type="entry name" value="Membr-assoc_MAPEG"/>
</dbReference>
<evidence type="ECO:0000313" key="7">
    <source>
        <dbReference type="Proteomes" id="UP001287356"/>
    </source>
</evidence>
<evidence type="ECO:0000256" key="3">
    <source>
        <dbReference type="ARBA" id="ARBA00022989"/>
    </source>
</evidence>
<feature type="transmembrane region" description="Helical" evidence="5">
    <location>
        <begin position="133"/>
        <end position="154"/>
    </location>
</feature>
<proteinExistence type="predicted"/>
<sequence length="155" mass="16729">MASLLDLGSANWSYYSVPAAFVLVMVPHTYANFSAGKNYDLANPRKTEEHCAKDTTMDKVTLRRISRARAAVSNGFETLGLYAAGIVAANASGAVPTATLNRLALGYLVSRVIYNYIYVFMQDNARAAPLRSLVWLAGLVVIFSLFIKAGGGMVN</sequence>
<gene>
    <name evidence="6" type="ORF">B0T24DRAFT_612777</name>
</gene>
<reference evidence="6" key="2">
    <citation type="submission" date="2023-06" db="EMBL/GenBank/DDBJ databases">
        <authorList>
            <consortium name="Lawrence Berkeley National Laboratory"/>
            <person name="Haridas S."/>
            <person name="Hensen N."/>
            <person name="Bonometti L."/>
            <person name="Westerberg I."/>
            <person name="Brannstrom I.O."/>
            <person name="Guillou S."/>
            <person name="Cros-Aarteil S."/>
            <person name="Calhoun S."/>
            <person name="Kuo A."/>
            <person name="Mondo S."/>
            <person name="Pangilinan J."/>
            <person name="Riley R."/>
            <person name="Labutti K."/>
            <person name="Andreopoulos B."/>
            <person name="Lipzen A."/>
            <person name="Chen C."/>
            <person name="Yanf M."/>
            <person name="Daum C."/>
            <person name="Ng V."/>
            <person name="Clum A."/>
            <person name="Steindorff A."/>
            <person name="Ohm R."/>
            <person name="Martin F."/>
            <person name="Silar P."/>
            <person name="Natvig D."/>
            <person name="Lalanne C."/>
            <person name="Gautier V."/>
            <person name="Ament-Velasquez S.L."/>
            <person name="Kruys A."/>
            <person name="Hutchinson M.I."/>
            <person name="Powell A.J."/>
            <person name="Barry K."/>
            <person name="Miller A.N."/>
            <person name="Grigoriev I.V."/>
            <person name="Debuchy R."/>
            <person name="Gladieux P."/>
            <person name="Thoren M.H."/>
            <person name="Johannesson H."/>
        </authorList>
    </citation>
    <scope>NUCLEOTIDE SEQUENCE</scope>
    <source>
        <strain evidence="6">CBS 958.72</strain>
    </source>
</reference>
<keyword evidence="7" id="KW-1185">Reference proteome</keyword>
<dbReference type="Pfam" id="PF01124">
    <property type="entry name" value="MAPEG"/>
    <property type="match status" value="1"/>
</dbReference>
<feature type="transmembrane region" description="Helical" evidence="5">
    <location>
        <begin position="71"/>
        <end position="91"/>
    </location>
</feature>
<name>A0AAE0NDY9_9PEZI</name>
<feature type="transmembrane region" description="Helical" evidence="5">
    <location>
        <begin position="103"/>
        <end position="121"/>
    </location>
</feature>
<dbReference type="AlphaFoldDB" id="A0AAE0NDY9"/>
<dbReference type="SUPFAM" id="SSF161084">
    <property type="entry name" value="MAPEG domain-like"/>
    <property type="match status" value="1"/>
</dbReference>
<keyword evidence="2 5" id="KW-0812">Transmembrane</keyword>
<dbReference type="InterPro" id="IPR023352">
    <property type="entry name" value="MAPEG-like_dom_sf"/>
</dbReference>
<evidence type="ECO:0000256" key="2">
    <source>
        <dbReference type="ARBA" id="ARBA00022692"/>
    </source>
</evidence>
<dbReference type="Gene3D" id="1.20.120.550">
    <property type="entry name" value="Membrane associated eicosanoid/glutathione metabolism-like domain"/>
    <property type="match status" value="1"/>
</dbReference>
<organism evidence="6 7">
    <name type="scientific">Lasiosphaeria ovina</name>
    <dbReference type="NCBI Taxonomy" id="92902"/>
    <lineage>
        <taxon>Eukaryota</taxon>
        <taxon>Fungi</taxon>
        <taxon>Dikarya</taxon>
        <taxon>Ascomycota</taxon>
        <taxon>Pezizomycotina</taxon>
        <taxon>Sordariomycetes</taxon>
        <taxon>Sordariomycetidae</taxon>
        <taxon>Sordariales</taxon>
        <taxon>Lasiosphaeriaceae</taxon>
        <taxon>Lasiosphaeria</taxon>
    </lineage>
</organism>
<evidence type="ECO:0000313" key="6">
    <source>
        <dbReference type="EMBL" id="KAK3379729.1"/>
    </source>
</evidence>
<reference evidence="6" key="1">
    <citation type="journal article" date="2023" name="Mol. Phylogenet. Evol.">
        <title>Genome-scale phylogeny and comparative genomics of the fungal order Sordariales.</title>
        <authorList>
            <person name="Hensen N."/>
            <person name="Bonometti L."/>
            <person name="Westerberg I."/>
            <person name="Brannstrom I.O."/>
            <person name="Guillou S."/>
            <person name="Cros-Aarteil S."/>
            <person name="Calhoun S."/>
            <person name="Haridas S."/>
            <person name="Kuo A."/>
            <person name="Mondo S."/>
            <person name="Pangilinan J."/>
            <person name="Riley R."/>
            <person name="LaButti K."/>
            <person name="Andreopoulos B."/>
            <person name="Lipzen A."/>
            <person name="Chen C."/>
            <person name="Yan M."/>
            <person name="Daum C."/>
            <person name="Ng V."/>
            <person name="Clum A."/>
            <person name="Steindorff A."/>
            <person name="Ohm R.A."/>
            <person name="Martin F."/>
            <person name="Silar P."/>
            <person name="Natvig D.O."/>
            <person name="Lalanne C."/>
            <person name="Gautier V."/>
            <person name="Ament-Velasquez S.L."/>
            <person name="Kruys A."/>
            <person name="Hutchinson M.I."/>
            <person name="Powell A.J."/>
            <person name="Barry K."/>
            <person name="Miller A.N."/>
            <person name="Grigoriev I.V."/>
            <person name="Debuchy R."/>
            <person name="Gladieux P."/>
            <person name="Hiltunen Thoren M."/>
            <person name="Johannesson H."/>
        </authorList>
    </citation>
    <scope>NUCLEOTIDE SEQUENCE</scope>
    <source>
        <strain evidence="6">CBS 958.72</strain>
    </source>
</reference>
<protein>
    <submittedName>
        <fullName evidence="6">Uncharacterized protein</fullName>
    </submittedName>
</protein>
<dbReference type="EMBL" id="JAULSN010000002">
    <property type="protein sequence ID" value="KAK3379729.1"/>
    <property type="molecule type" value="Genomic_DNA"/>
</dbReference>
<dbReference type="Proteomes" id="UP001287356">
    <property type="component" value="Unassembled WGS sequence"/>
</dbReference>
<accession>A0AAE0NDY9</accession>
<evidence type="ECO:0000256" key="1">
    <source>
        <dbReference type="ARBA" id="ARBA00004370"/>
    </source>
</evidence>
<dbReference type="PANTHER" id="PTHR35371">
    <property type="entry name" value="INNER MEMBRANE PROTEIN"/>
    <property type="match status" value="1"/>
</dbReference>
<evidence type="ECO:0000256" key="5">
    <source>
        <dbReference type="SAM" id="Phobius"/>
    </source>
</evidence>
<comment type="caution">
    <text evidence="6">The sequence shown here is derived from an EMBL/GenBank/DDBJ whole genome shotgun (WGS) entry which is preliminary data.</text>
</comment>
<dbReference type="PANTHER" id="PTHR35371:SF1">
    <property type="entry name" value="BLR7753 PROTEIN"/>
    <property type="match status" value="1"/>
</dbReference>
<dbReference type="GO" id="GO:0016020">
    <property type="term" value="C:membrane"/>
    <property type="evidence" value="ECO:0007669"/>
    <property type="project" value="UniProtKB-SubCell"/>
</dbReference>
<evidence type="ECO:0000256" key="4">
    <source>
        <dbReference type="ARBA" id="ARBA00023136"/>
    </source>
</evidence>
<keyword evidence="3 5" id="KW-1133">Transmembrane helix</keyword>
<keyword evidence="4 5" id="KW-0472">Membrane</keyword>
<feature type="transmembrane region" description="Helical" evidence="5">
    <location>
        <begin position="12"/>
        <end position="31"/>
    </location>
</feature>
<comment type="subcellular location">
    <subcellularLocation>
        <location evidence="1">Membrane</location>
    </subcellularLocation>
</comment>